<dbReference type="RefSeq" id="WP_101185967.1">
    <property type="nucleotide sequence ID" value="NZ_CP031218.1"/>
</dbReference>
<keyword evidence="2" id="KW-0547">Nucleotide-binding</keyword>
<keyword evidence="6" id="KW-1185">Reference proteome</keyword>
<dbReference type="InterPro" id="IPR027417">
    <property type="entry name" value="P-loop_NTPase"/>
</dbReference>
<protein>
    <submittedName>
        <fullName evidence="5">Sulfate ABC transporter ATP-binding protein</fullName>
    </submittedName>
</protein>
<sequence length="248" mass="28036">MNIIEINNLTTKFNNRVIHDNISFNIKKNEIFGILGGSGSGKTTIVKQIVMLQKIQEGEIKLLNKNLNNLTLKEEERLKLQFSYLFQFGALYSFLSVIENIEVILKEYTKLPKDLINKIALTTLNMVGLEPNTANLYPSELSGGMKKRVALARAIASEPKILFLDEPTSGLDPQSTIEFNKLIKKLSQTLNLTVIIITHDLDTIKSTLDRFIILKDSKIHFYGTINEALNSKDEVTKNFLTLKDSYAN</sequence>
<dbReference type="Proteomes" id="UP000233248">
    <property type="component" value="Unassembled WGS sequence"/>
</dbReference>
<accession>A0A2N1IZB3</accession>
<dbReference type="GO" id="GO:0016887">
    <property type="term" value="F:ATP hydrolysis activity"/>
    <property type="evidence" value="ECO:0007669"/>
    <property type="project" value="InterPro"/>
</dbReference>
<evidence type="ECO:0000313" key="5">
    <source>
        <dbReference type="EMBL" id="PKI79641.1"/>
    </source>
</evidence>
<dbReference type="PROSITE" id="PS00211">
    <property type="entry name" value="ABC_TRANSPORTER_1"/>
    <property type="match status" value="1"/>
</dbReference>
<reference evidence="5 6" key="1">
    <citation type="submission" date="2017-09" db="EMBL/GenBank/DDBJ databases">
        <title>Genomics of the genus Arcobacter.</title>
        <authorList>
            <person name="Perez-Cataluna A."/>
            <person name="Figueras M.J."/>
            <person name="Salas-Masso N."/>
        </authorList>
    </citation>
    <scope>NUCLEOTIDE SEQUENCE [LARGE SCALE GENOMIC DNA]</scope>
    <source>
        <strain evidence="5 6">DSM 18005</strain>
    </source>
</reference>
<dbReference type="Gene3D" id="3.40.50.300">
    <property type="entry name" value="P-loop containing nucleotide triphosphate hydrolases"/>
    <property type="match status" value="1"/>
</dbReference>
<dbReference type="Pfam" id="PF00005">
    <property type="entry name" value="ABC_tran"/>
    <property type="match status" value="1"/>
</dbReference>
<dbReference type="InterPro" id="IPR017871">
    <property type="entry name" value="ABC_transporter-like_CS"/>
</dbReference>
<dbReference type="PROSITE" id="PS50893">
    <property type="entry name" value="ABC_TRANSPORTER_2"/>
    <property type="match status" value="1"/>
</dbReference>
<dbReference type="SUPFAM" id="SSF52540">
    <property type="entry name" value="P-loop containing nucleoside triphosphate hydrolases"/>
    <property type="match status" value="1"/>
</dbReference>
<dbReference type="EMBL" id="NXIF01000092">
    <property type="protein sequence ID" value="PKI79641.1"/>
    <property type="molecule type" value="Genomic_DNA"/>
</dbReference>
<keyword evidence="3 5" id="KW-0067">ATP-binding</keyword>
<dbReference type="PANTHER" id="PTHR43023:SF3">
    <property type="entry name" value="PROTEIN TRIGALACTOSYLDIACYLGLYCEROL 3, CHLOROPLASTIC"/>
    <property type="match status" value="1"/>
</dbReference>
<evidence type="ECO:0000256" key="2">
    <source>
        <dbReference type="ARBA" id="ARBA00022741"/>
    </source>
</evidence>
<dbReference type="GO" id="GO:0005524">
    <property type="term" value="F:ATP binding"/>
    <property type="evidence" value="ECO:0007669"/>
    <property type="project" value="UniProtKB-KW"/>
</dbReference>
<dbReference type="AlphaFoldDB" id="A0A2N1IZB3"/>
<dbReference type="InterPro" id="IPR003593">
    <property type="entry name" value="AAA+_ATPase"/>
</dbReference>
<keyword evidence="1" id="KW-0813">Transport</keyword>
<comment type="caution">
    <text evidence="5">The sequence shown here is derived from an EMBL/GenBank/DDBJ whole genome shotgun (WGS) entry which is preliminary data.</text>
</comment>
<dbReference type="SMART" id="SM00382">
    <property type="entry name" value="AAA"/>
    <property type="match status" value="1"/>
</dbReference>
<evidence type="ECO:0000256" key="1">
    <source>
        <dbReference type="ARBA" id="ARBA00022448"/>
    </source>
</evidence>
<name>A0A2N1IZB3_9BACT</name>
<dbReference type="InterPro" id="IPR003439">
    <property type="entry name" value="ABC_transporter-like_ATP-bd"/>
</dbReference>
<evidence type="ECO:0000259" key="4">
    <source>
        <dbReference type="PROSITE" id="PS50893"/>
    </source>
</evidence>
<dbReference type="PANTHER" id="PTHR43023">
    <property type="entry name" value="PROTEIN TRIGALACTOSYLDIACYLGLYCEROL 3, CHLOROPLASTIC"/>
    <property type="match status" value="1"/>
</dbReference>
<gene>
    <name evidence="5" type="ORF">CP960_13410</name>
</gene>
<dbReference type="OrthoDB" id="9809450at2"/>
<proteinExistence type="predicted"/>
<organism evidence="5 6">
    <name type="scientific">Malaciobacter halophilus</name>
    <dbReference type="NCBI Taxonomy" id="197482"/>
    <lineage>
        <taxon>Bacteria</taxon>
        <taxon>Pseudomonadati</taxon>
        <taxon>Campylobacterota</taxon>
        <taxon>Epsilonproteobacteria</taxon>
        <taxon>Campylobacterales</taxon>
        <taxon>Arcobacteraceae</taxon>
        <taxon>Malaciobacter</taxon>
    </lineage>
</organism>
<feature type="domain" description="ABC transporter" evidence="4">
    <location>
        <begin position="4"/>
        <end position="241"/>
    </location>
</feature>
<evidence type="ECO:0000313" key="6">
    <source>
        <dbReference type="Proteomes" id="UP000233248"/>
    </source>
</evidence>
<evidence type="ECO:0000256" key="3">
    <source>
        <dbReference type="ARBA" id="ARBA00022840"/>
    </source>
</evidence>
<dbReference type="KEGG" id="ahs:AHALO_0245"/>